<keyword evidence="1" id="KW-0862">Zinc</keyword>
<accession>A0A168L980</accession>
<dbReference type="OrthoDB" id="2430203at2759"/>
<keyword evidence="1" id="KW-0863">Zinc-finger</keyword>
<evidence type="ECO:0000313" key="3">
    <source>
        <dbReference type="EMBL" id="SAL96321.1"/>
    </source>
</evidence>
<dbReference type="OMA" id="DIREDIC"/>
<gene>
    <name evidence="3" type="primary">ABSGL_01717.1 scaffold 2091</name>
</gene>
<dbReference type="GO" id="GO:0008270">
    <property type="term" value="F:zinc ion binding"/>
    <property type="evidence" value="ECO:0007669"/>
    <property type="project" value="UniProtKB-KW"/>
</dbReference>
<dbReference type="AlphaFoldDB" id="A0A168L980"/>
<name>A0A168L980_ABSGL</name>
<feature type="domain" description="SWIM-type" evidence="2">
    <location>
        <begin position="501"/>
        <end position="530"/>
    </location>
</feature>
<protein>
    <recommendedName>
        <fullName evidence="2">SWIM-type domain-containing protein</fullName>
    </recommendedName>
</protein>
<proteinExistence type="predicted"/>
<dbReference type="InParanoid" id="A0A168L980"/>
<dbReference type="Proteomes" id="UP000078561">
    <property type="component" value="Unassembled WGS sequence"/>
</dbReference>
<dbReference type="STRING" id="4829.A0A168L980"/>
<evidence type="ECO:0000259" key="2">
    <source>
        <dbReference type="PROSITE" id="PS50966"/>
    </source>
</evidence>
<evidence type="ECO:0000256" key="1">
    <source>
        <dbReference type="PROSITE-ProRule" id="PRU00325"/>
    </source>
</evidence>
<dbReference type="PANTHER" id="PTHR33977:SF1">
    <property type="entry name" value="ZINC ION BINDING PROTEIN"/>
    <property type="match status" value="1"/>
</dbReference>
<dbReference type="EMBL" id="LT550921">
    <property type="protein sequence ID" value="SAL96321.1"/>
    <property type="molecule type" value="Genomic_DNA"/>
</dbReference>
<sequence length="531" mass="61753">MESYVADNEDPPSDATARQIDFSILYNCHRSGSHKANHPVRIHQKKSKKVGCSGRLLVQCFTLDPSVVKFSITSDHSNHVPGSPEDVHTLPVSSAHLAQVIEQMKYSRDCRRIGLDTLHQLENFATAYRRANYEDIYNQLRRQSDLLYRREEDDMASFKSWLDHLQTSGYVVFDSDDGPRSQDWFARGFHSPAQQQLIPTTKSFCLDATHNICHSIQTVLYSLVIRHPISGRGYPVSYMITNNRGVAPLVQWLQFLRDTCEINPDLISVDCDAAEHTSIKNVFRSSKIRLCAFHVTQAWSRNINSKVYLSDVSSAEQAVYKGEMMNALCHIISIECIDELYNALETFLNDYAAQVEFLDYMENEWLSESRIREWSKAYFDIEYAHMSTNNYIESWHNQLKTYFLARKRNRRLDRLVYILVHDVERYYLSEQQRIASNEGRMGPHAREDARRRHVAESVDEEDLIRMVTAPGDADWRDNWDDEWLINSIWLMQSSSEEEITYQVSVSESTITSCTCYDHRRRQPFPCKHTVL</sequence>
<dbReference type="PANTHER" id="PTHR33977">
    <property type="entry name" value="ZINC ION BINDING PROTEIN"/>
    <property type="match status" value="1"/>
</dbReference>
<reference evidence="3" key="1">
    <citation type="submission" date="2016-04" db="EMBL/GenBank/DDBJ databases">
        <authorList>
            <person name="Evans L.H."/>
            <person name="Alamgir A."/>
            <person name="Owens N."/>
            <person name="Weber N.D."/>
            <person name="Virtaneva K."/>
            <person name="Barbian K."/>
            <person name="Babar A."/>
            <person name="Rosenke K."/>
        </authorList>
    </citation>
    <scope>NUCLEOTIDE SEQUENCE [LARGE SCALE GENOMIC DNA]</scope>
    <source>
        <strain evidence="3">CBS 101.48</strain>
    </source>
</reference>
<organism evidence="3">
    <name type="scientific">Absidia glauca</name>
    <name type="common">Pin mould</name>
    <dbReference type="NCBI Taxonomy" id="4829"/>
    <lineage>
        <taxon>Eukaryota</taxon>
        <taxon>Fungi</taxon>
        <taxon>Fungi incertae sedis</taxon>
        <taxon>Mucoromycota</taxon>
        <taxon>Mucoromycotina</taxon>
        <taxon>Mucoromycetes</taxon>
        <taxon>Mucorales</taxon>
        <taxon>Cunninghamellaceae</taxon>
        <taxon>Absidia</taxon>
    </lineage>
</organism>
<evidence type="ECO:0000313" key="4">
    <source>
        <dbReference type="Proteomes" id="UP000078561"/>
    </source>
</evidence>
<keyword evidence="4" id="KW-1185">Reference proteome</keyword>
<keyword evidence="1" id="KW-0479">Metal-binding</keyword>
<dbReference type="InterPro" id="IPR007527">
    <property type="entry name" value="Znf_SWIM"/>
</dbReference>
<dbReference type="PROSITE" id="PS50966">
    <property type="entry name" value="ZF_SWIM"/>
    <property type="match status" value="1"/>
</dbReference>